<dbReference type="SUPFAM" id="SSF55729">
    <property type="entry name" value="Acyl-CoA N-acyltransferases (Nat)"/>
    <property type="match status" value="1"/>
</dbReference>
<dbReference type="AlphaFoldDB" id="A0A9P4NIW5"/>
<reference evidence="2" key="1">
    <citation type="journal article" date="2020" name="Stud. Mycol.">
        <title>101 Dothideomycetes genomes: a test case for predicting lifestyles and emergence of pathogens.</title>
        <authorList>
            <person name="Haridas S."/>
            <person name="Albert R."/>
            <person name="Binder M."/>
            <person name="Bloem J."/>
            <person name="Labutti K."/>
            <person name="Salamov A."/>
            <person name="Andreopoulos B."/>
            <person name="Baker S."/>
            <person name="Barry K."/>
            <person name="Bills G."/>
            <person name="Bluhm B."/>
            <person name="Cannon C."/>
            <person name="Castanera R."/>
            <person name="Culley D."/>
            <person name="Daum C."/>
            <person name="Ezra D."/>
            <person name="Gonzalez J."/>
            <person name="Henrissat B."/>
            <person name="Kuo A."/>
            <person name="Liang C."/>
            <person name="Lipzen A."/>
            <person name="Lutzoni F."/>
            <person name="Magnuson J."/>
            <person name="Mondo S."/>
            <person name="Nolan M."/>
            <person name="Ohm R."/>
            <person name="Pangilinan J."/>
            <person name="Park H.-J."/>
            <person name="Ramirez L."/>
            <person name="Alfaro M."/>
            <person name="Sun H."/>
            <person name="Tritt A."/>
            <person name="Yoshinaga Y."/>
            <person name="Zwiers L.-H."/>
            <person name="Turgeon B."/>
            <person name="Goodwin S."/>
            <person name="Spatafora J."/>
            <person name="Crous P."/>
            <person name="Grigoriev I."/>
        </authorList>
    </citation>
    <scope>NUCLEOTIDE SEQUENCE</scope>
    <source>
        <strain evidence="2">CBS 130266</strain>
    </source>
</reference>
<dbReference type="Gene3D" id="3.40.630.30">
    <property type="match status" value="1"/>
</dbReference>
<dbReference type="Pfam" id="PF13302">
    <property type="entry name" value="Acetyltransf_3"/>
    <property type="match status" value="1"/>
</dbReference>
<dbReference type="OrthoDB" id="630895at2759"/>
<dbReference type="InterPro" id="IPR051531">
    <property type="entry name" value="N-acetyltransferase"/>
</dbReference>
<comment type="caution">
    <text evidence="2">The sequence shown here is derived from an EMBL/GenBank/DDBJ whole genome shotgun (WGS) entry which is preliminary data.</text>
</comment>
<feature type="domain" description="N-acetyltransferase" evidence="1">
    <location>
        <begin position="46"/>
        <end position="166"/>
    </location>
</feature>
<evidence type="ECO:0000313" key="2">
    <source>
        <dbReference type="EMBL" id="KAF2423337.1"/>
    </source>
</evidence>
<protein>
    <submittedName>
        <fullName evidence="2">Acyl-CoA N-acyltransferase</fullName>
    </submittedName>
</protein>
<name>A0A9P4NIW5_9PEZI</name>
<organism evidence="2 3">
    <name type="scientific">Tothia fuscella</name>
    <dbReference type="NCBI Taxonomy" id="1048955"/>
    <lineage>
        <taxon>Eukaryota</taxon>
        <taxon>Fungi</taxon>
        <taxon>Dikarya</taxon>
        <taxon>Ascomycota</taxon>
        <taxon>Pezizomycotina</taxon>
        <taxon>Dothideomycetes</taxon>
        <taxon>Pleosporomycetidae</taxon>
        <taxon>Venturiales</taxon>
        <taxon>Cylindrosympodiaceae</taxon>
        <taxon>Tothia</taxon>
    </lineage>
</organism>
<evidence type="ECO:0000313" key="3">
    <source>
        <dbReference type="Proteomes" id="UP000800235"/>
    </source>
</evidence>
<evidence type="ECO:0000259" key="1">
    <source>
        <dbReference type="Pfam" id="PF13302"/>
    </source>
</evidence>
<dbReference type="InterPro" id="IPR000182">
    <property type="entry name" value="GNAT_dom"/>
</dbReference>
<dbReference type="EMBL" id="MU007083">
    <property type="protein sequence ID" value="KAF2423337.1"/>
    <property type="molecule type" value="Genomic_DNA"/>
</dbReference>
<gene>
    <name evidence="2" type="ORF">EJ08DRAFT_652867</name>
</gene>
<accession>A0A9P4NIW5</accession>
<proteinExistence type="predicted"/>
<dbReference type="PANTHER" id="PTHR43792">
    <property type="entry name" value="GNAT FAMILY, PUTATIVE (AFU_ORTHOLOGUE AFUA_3G00765)-RELATED-RELATED"/>
    <property type="match status" value="1"/>
</dbReference>
<dbReference type="PANTHER" id="PTHR43792:SF16">
    <property type="entry name" value="N-ACETYLTRANSFERASE DOMAIN-CONTAINING PROTEIN"/>
    <property type="match status" value="1"/>
</dbReference>
<dbReference type="InterPro" id="IPR016181">
    <property type="entry name" value="Acyl_CoA_acyltransferase"/>
</dbReference>
<dbReference type="Proteomes" id="UP000800235">
    <property type="component" value="Unassembled WGS sequence"/>
</dbReference>
<sequence length="201" mass="22078">MDPNFLIETPRLLLSHFLPSDPKHCAFLVTTYNSPLFIASEGETGIVDNETARERIEGRFVQQHQQFGYGTYLVSLKPSPATDSTEPIPIGSVSLTRGLEPGSCPVPDIGYAIIPEMNGQGYATESAKYLLEHAKTVLHVQEVFGFCSPDAAEAASMRVMEKIGMTYKGVWRIKGFNDQPSHVYVLPGMKDVAQYAIGQPV</sequence>
<dbReference type="GO" id="GO:0016747">
    <property type="term" value="F:acyltransferase activity, transferring groups other than amino-acyl groups"/>
    <property type="evidence" value="ECO:0007669"/>
    <property type="project" value="InterPro"/>
</dbReference>
<keyword evidence="3" id="KW-1185">Reference proteome</keyword>